<accession>X0T0I3</accession>
<dbReference type="SUPFAM" id="SSF52540">
    <property type="entry name" value="P-loop containing nucleoside triphosphate hydrolases"/>
    <property type="match status" value="1"/>
</dbReference>
<comment type="caution">
    <text evidence="2">The sequence shown here is derived from an EMBL/GenBank/DDBJ whole genome shotgun (WGS) entry which is preliminary data.</text>
</comment>
<feature type="domain" description="IstB-like ATP-binding" evidence="1">
    <location>
        <begin position="12"/>
        <end position="146"/>
    </location>
</feature>
<reference evidence="2" key="1">
    <citation type="journal article" date="2014" name="Front. Microbiol.">
        <title>High frequency of phylogenetically diverse reductive dehalogenase-homologous genes in deep subseafloor sedimentary metagenomes.</title>
        <authorList>
            <person name="Kawai M."/>
            <person name="Futagami T."/>
            <person name="Toyoda A."/>
            <person name="Takaki Y."/>
            <person name="Nishi S."/>
            <person name="Hori S."/>
            <person name="Arai W."/>
            <person name="Tsubouchi T."/>
            <person name="Morono Y."/>
            <person name="Uchiyama I."/>
            <person name="Ito T."/>
            <person name="Fujiyama A."/>
            <person name="Inagaki F."/>
            <person name="Takami H."/>
        </authorList>
    </citation>
    <scope>NUCLEOTIDE SEQUENCE</scope>
    <source>
        <strain evidence="2">Expedition CK06-06</strain>
    </source>
</reference>
<dbReference type="GO" id="GO:0006260">
    <property type="term" value="P:DNA replication"/>
    <property type="evidence" value="ECO:0007669"/>
    <property type="project" value="TreeGrafter"/>
</dbReference>
<gene>
    <name evidence="2" type="ORF">S01H1_26940</name>
</gene>
<dbReference type="PANTHER" id="PTHR30050:SF4">
    <property type="entry name" value="ATP-BINDING PROTEIN RV3427C IN INSERTION SEQUENCE-RELATED"/>
    <property type="match status" value="1"/>
</dbReference>
<evidence type="ECO:0000313" key="2">
    <source>
        <dbReference type="EMBL" id="GAF86759.1"/>
    </source>
</evidence>
<dbReference type="InterPro" id="IPR027417">
    <property type="entry name" value="P-loop_NTPase"/>
</dbReference>
<name>X0T0I3_9ZZZZ</name>
<dbReference type="InterPro" id="IPR002611">
    <property type="entry name" value="IstB_ATP-bd"/>
</dbReference>
<sequence>MQKMQLLKDRIAYLNLTEINRNIEHILQQASVEKMNLTDYSIKIFEHEVNYRRQKTVDLKLKKAKLPINHNLETFDFNHQNGISKQQLSQLRELFWLEQNFNLLIMGPSGTGKSFLAAGLVFDAINNGYKAMFRTADQIIQTLKLKDITRSATVDYKLV</sequence>
<dbReference type="Gene3D" id="3.40.50.300">
    <property type="entry name" value="P-loop containing nucleotide triphosphate hydrolases"/>
    <property type="match status" value="1"/>
</dbReference>
<evidence type="ECO:0000259" key="1">
    <source>
        <dbReference type="Pfam" id="PF01695"/>
    </source>
</evidence>
<dbReference type="Pfam" id="PF01695">
    <property type="entry name" value="IstB_IS21"/>
    <property type="match status" value="1"/>
</dbReference>
<proteinExistence type="predicted"/>
<organism evidence="2">
    <name type="scientific">marine sediment metagenome</name>
    <dbReference type="NCBI Taxonomy" id="412755"/>
    <lineage>
        <taxon>unclassified sequences</taxon>
        <taxon>metagenomes</taxon>
        <taxon>ecological metagenomes</taxon>
    </lineage>
</organism>
<dbReference type="GO" id="GO:0005524">
    <property type="term" value="F:ATP binding"/>
    <property type="evidence" value="ECO:0007669"/>
    <property type="project" value="InterPro"/>
</dbReference>
<dbReference type="PANTHER" id="PTHR30050">
    <property type="entry name" value="CHROMOSOMAL REPLICATION INITIATOR PROTEIN DNAA"/>
    <property type="match status" value="1"/>
</dbReference>
<protein>
    <recommendedName>
        <fullName evidence="1">IstB-like ATP-binding domain-containing protein</fullName>
    </recommendedName>
</protein>
<dbReference type="EMBL" id="BARS01016368">
    <property type="protein sequence ID" value="GAF86759.1"/>
    <property type="molecule type" value="Genomic_DNA"/>
</dbReference>
<feature type="non-terminal residue" evidence="2">
    <location>
        <position position="159"/>
    </location>
</feature>
<dbReference type="AlphaFoldDB" id="X0T0I3"/>